<sequence>MVKPETSPIPHRQFPWKHLLGYLFSIVLTFISIWVAFDSGLPLNIIMIVIYIFAFLQAVLQLLMFMHMTEMQAKIQTGTMLFALFIAITVVAGSVWVMSSGHS</sequence>
<dbReference type="InterPro" id="IPR005171">
    <property type="entry name" value="Cyt_c_oxidase_su4_prok"/>
</dbReference>
<comment type="caution">
    <text evidence="10">The sequence shown here is derived from an EMBL/GenBank/DDBJ whole genome shotgun (WGS) entry which is preliminary data.</text>
</comment>
<gene>
    <name evidence="10" type="primary">qoxD</name>
    <name evidence="10" type="ORF">ACFO1S_24720</name>
</gene>
<feature type="transmembrane region" description="Helical" evidence="9">
    <location>
        <begin position="78"/>
        <end position="98"/>
    </location>
</feature>
<keyword evidence="8 9" id="KW-0472">Membrane</keyword>
<keyword evidence="6 9" id="KW-1133">Transmembrane helix</keyword>
<evidence type="ECO:0000256" key="9">
    <source>
        <dbReference type="RuleBase" id="RU367153"/>
    </source>
</evidence>
<dbReference type="PANTHER" id="PTHR36835:SF1">
    <property type="entry name" value="CYTOCHROME BO(3) UBIQUINOL OXIDASE SUBUNIT 4"/>
    <property type="match status" value="1"/>
</dbReference>
<protein>
    <recommendedName>
        <fullName evidence="9">Quinol oxidase subunit 4</fullName>
        <ecNumber evidence="9">1.10.3.-</ecNumber>
    </recommendedName>
</protein>
<evidence type="ECO:0000256" key="4">
    <source>
        <dbReference type="ARBA" id="ARBA00022475"/>
    </source>
</evidence>
<evidence type="ECO:0000256" key="2">
    <source>
        <dbReference type="ARBA" id="ARBA00004651"/>
    </source>
</evidence>
<accession>A0ABV8SIC5</accession>
<evidence type="ECO:0000313" key="10">
    <source>
        <dbReference type="EMBL" id="MFC4306627.1"/>
    </source>
</evidence>
<dbReference type="NCBIfam" id="TIGR02901">
    <property type="entry name" value="QoxD"/>
    <property type="match status" value="1"/>
</dbReference>
<feature type="transmembrane region" description="Helical" evidence="9">
    <location>
        <begin position="43"/>
        <end position="66"/>
    </location>
</feature>
<keyword evidence="4 9" id="KW-1003">Cell membrane</keyword>
<keyword evidence="5 9" id="KW-0812">Transmembrane</keyword>
<evidence type="ECO:0000256" key="7">
    <source>
        <dbReference type="ARBA" id="ARBA00023002"/>
    </source>
</evidence>
<dbReference type="EC" id="1.10.3.-" evidence="9"/>
<organism evidence="10 11">
    <name type="scientific">Cohnella boryungensis</name>
    <dbReference type="NCBI Taxonomy" id="768479"/>
    <lineage>
        <taxon>Bacteria</taxon>
        <taxon>Bacillati</taxon>
        <taxon>Bacillota</taxon>
        <taxon>Bacilli</taxon>
        <taxon>Bacillales</taxon>
        <taxon>Paenibacillaceae</taxon>
        <taxon>Cohnella</taxon>
    </lineage>
</organism>
<keyword evidence="7 9" id="KW-0560">Oxidoreductase</keyword>
<dbReference type="Pfam" id="PF03626">
    <property type="entry name" value="COX4_pro"/>
    <property type="match status" value="1"/>
</dbReference>
<reference evidence="11" key="1">
    <citation type="journal article" date="2019" name="Int. J. Syst. Evol. Microbiol.">
        <title>The Global Catalogue of Microorganisms (GCM) 10K type strain sequencing project: providing services to taxonomists for standard genome sequencing and annotation.</title>
        <authorList>
            <consortium name="The Broad Institute Genomics Platform"/>
            <consortium name="The Broad Institute Genome Sequencing Center for Infectious Disease"/>
            <person name="Wu L."/>
            <person name="Ma J."/>
        </authorList>
    </citation>
    <scope>NUCLEOTIDE SEQUENCE [LARGE SCALE GENOMIC DNA]</scope>
    <source>
        <strain evidence="11">CGMCC 4.1641</strain>
    </source>
</reference>
<dbReference type="RefSeq" id="WP_204602414.1">
    <property type="nucleotide sequence ID" value="NZ_JBHSED010000065.1"/>
</dbReference>
<dbReference type="InterPro" id="IPR050968">
    <property type="entry name" value="Cytochrome_c_oxidase_bac_sub4"/>
</dbReference>
<evidence type="ECO:0000256" key="3">
    <source>
        <dbReference type="ARBA" id="ARBA00008079"/>
    </source>
</evidence>
<comment type="similarity">
    <text evidence="3 9">Belongs to the cytochrome c oxidase bacterial subunit 4 family.</text>
</comment>
<keyword evidence="11" id="KW-1185">Reference proteome</keyword>
<dbReference type="Proteomes" id="UP001595755">
    <property type="component" value="Unassembled WGS sequence"/>
</dbReference>
<evidence type="ECO:0000256" key="1">
    <source>
        <dbReference type="ARBA" id="ARBA00000725"/>
    </source>
</evidence>
<dbReference type="PANTHER" id="PTHR36835">
    <property type="entry name" value="CYTOCHROME BO(3) UBIQUINOL OXIDASE SUBUNIT 4"/>
    <property type="match status" value="1"/>
</dbReference>
<comment type="catalytic activity">
    <reaction evidence="1 9">
        <text>2 a quinol + O2 = 2 a quinone + 2 H2O</text>
        <dbReference type="Rhea" id="RHEA:55376"/>
        <dbReference type="ChEBI" id="CHEBI:15377"/>
        <dbReference type="ChEBI" id="CHEBI:15379"/>
        <dbReference type="ChEBI" id="CHEBI:24646"/>
        <dbReference type="ChEBI" id="CHEBI:132124"/>
    </reaction>
</comment>
<comment type="subcellular location">
    <subcellularLocation>
        <location evidence="2 9">Cell membrane</location>
        <topology evidence="2 9">Multi-pass membrane protein</topology>
    </subcellularLocation>
</comment>
<comment type="function">
    <text evidence="9">Catalyzes quinol oxidation with the concomitant reduction of oxygen to water.</text>
</comment>
<evidence type="ECO:0000256" key="8">
    <source>
        <dbReference type="ARBA" id="ARBA00023136"/>
    </source>
</evidence>
<evidence type="ECO:0000313" key="11">
    <source>
        <dbReference type="Proteomes" id="UP001595755"/>
    </source>
</evidence>
<evidence type="ECO:0000256" key="6">
    <source>
        <dbReference type="ARBA" id="ARBA00022989"/>
    </source>
</evidence>
<evidence type="ECO:0000256" key="5">
    <source>
        <dbReference type="ARBA" id="ARBA00022692"/>
    </source>
</evidence>
<name>A0ABV8SIC5_9BACL</name>
<dbReference type="InterPro" id="IPR014250">
    <property type="entry name" value="QoxD"/>
</dbReference>
<dbReference type="EMBL" id="JBHSED010000065">
    <property type="protein sequence ID" value="MFC4306627.1"/>
    <property type="molecule type" value="Genomic_DNA"/>
</dbReference>
<feature type="transmembrane region" description="Helical" evidence="9">
    <location>
        <begin position="20"/>
        <end position="37"/>
    </location>
</feature>
<proteinExistence type="inferred from homology"/>